<keyword evidence="3" id="KW-1185">Reference proteome</keyword>
<feature type="non-terminal residue" evidence="2">
    <location>
        <position position="1"/>
    </location>
</feature>
<feature type="region of interest" description="Disordered" evidence="1">
    <location>
        <begin position="134"/>
        <end position="189"/>
    </location>
</feature>
<evidence type="ECO:0000313" key="3">
    <source>
        <dbReference type="Proteomes" id="UP000266841"/>
    </source>
</evidence>
<organism evidence="2 3">
    <name type="scientific">Thalassiosira oceanica</name>
    <name type="common">Marine diatom</name>
    <dbReference type="NCBI Taxonomy" id="159749"/>
    <lineage>
        <taxon>Eukaryota</taxon>
        <taxon>Sar</taxon>
        <taxon>Stramenopiles</taxon>
        <taxon>Ochrophyta</taxon>
        <taxon>Bacillariophyta</taxon>
        <taxon>Coscinodiscophyceae</taxon>
        <taxon>Thalassiosirophycidae</taxon>
        <taxon>Thalassiosirales</taxon>
        <taxon>Thalassiosiraceae</taxon>
        <taxon>Thalassiosira</taxon>
    </lineage>
</organism>
<feature type="compositionally biased region" description="Polar residues" evidence="1">
    <location>
        <begin position="152"/>
        <end position="168"/>
    </location>
</feature>
<dbReference type="Proteomes" id="UP000266841">
    <property type="component" value="Unassembled WGS sequence"/>
</dbReference>
<evidence type="ECO:0000313" key="2">
    <source>
        <dbReference type="EMBL" id="EJK60349.1"/>
    </source>
</evidence>
<accession>K0S623</accession>
<gene>
    <name evidence="2" type="ORF">THAOC_19308</name>
</gene>
<dbReference type="eggNOG" id="ENOG502R672">
    <property type="taxonomic scope" value="Eukaryota"/>
</dbReference>
<comment type="caution">
    <text evidence="2">The sequence shown here is derived from an EMBL/GenBank/DDBJ whole genome shotgun (WGS) entry which is preliminary data.</text>
</comment>
<dbReference type="OrthoDB" id="52049at2759"/>
<sequence length="189" mass="20434">GANQEVGATHQVPANGLALVPHVPPPAPAPQQPCPRARLPQVIATISAGFERGDYLVREERGANIYFDFFEEAYNFASQKGFSRMSPPEESDYMEMIRSAYNSIPGGPRFNRGRLLIVMKKRLVPVRIEDDSEPDGLVAGRELGEGREGDGTASSQSEGEGASPNGTVVLSWEGSGESSGYSYADSWEQ</sequence>
<dbReference type="AlphaFoldDB" id="K0S623"/>
<protein>
    <submittedName>
        <fullName evidence="2">Uncharacterized protein</fullName>
    </submittedName>
</protein>
<dbReference type="EMBL" id="AGNL01021199">
    <property type="protein sequence ID" value="EJK60349.1"/>
    <property type="molecule type" value="Genomic_DNA"/>
</dbReference>
<evidence type="ECO:0000256" key="1">
    <source>
        <dbReference type="SAM" id="MobiDB-lite"/>
    </source>
</evidence>
<proteinExistence type="predicted"/>
<name>K0S623_THAOC</name>
<reference evidence="2 3" key="1">
    <citation type="journal article" date="2012" name="Genome Biol.">
        <title>Genome and low-iron response of an oceanic diatom adapted to chronic iron limitation.</title>
        <authorList>
            <person name="Lommer M."/>
            <person name="Specht M."/>
            <person name="Roy A.S."/>
            <person name="Kraemer L."/>
            <person name="Andreson R."/>
            <person name="Gutowska M.A."/>
            <person name="Wolf J."/>
            <person name="Bergner S.V."/>
            <person name="Schilhabel M.B."/>
            <person name="Klostermeier U.C."/>
            <person name="Beiko R.G."/>
            <person name="Rosenstiel P."/>
            <person name="Hippler M."/>
            <person name="Laroche J."/>
        </authorList>
    </citation>
    <scope>NUCLEOTIDE SEQUENCE [LARGE SCALE GENOMIC DNA]</scope>
    <source>
        <strain evidence="2 3">CCMP1005</strain>
    </source>
</reference>
<feature type="compositionally biased region" description="Low complexity" evidence="1">
    <location>
        <begin position="173"/>
        <end position="183"/>
    </location>
</feature>